<dbReference type="EMBL" id="JAWDGP010005383">
    <property type="protein sequence ID" value="KAK3757350.1"/>
    <property type="molecule type" value="Genomic_DNA"/>
</dbReference>
<dbReference type="AlphaFoldDB" id="A0AAE1D5B3"/>
<evidence type="ECO:0000313" key="5">
    <source>
        <dbReference type="EMBL" id="KAK3757350.1"/>
    </source>
</evidence>
<dbReference type="PROSITE" id="PS50225">
    <property type="entry name" value="SOCS"/>
    <property type="match status" value="1"/>
</dbReference>
<proteinExistence type="predicted"/>
<comment type="caution">
    <text evidence="5">The sequence shown here is derived from an EMBL/GenBank/DDBJ whole genome shotgun (WGS) entry which is preliminary data.</text>
</comment>
<dbReference type="SUPFAM" id="SSF158235">
    <property type="entry name" value="SOCS box-like"/>
    <property type="match status" value="1"/>
</dbReference>
<accession>A0AAE1D5B3</accession>
<dbReference type="PROSITE" id="PS50297">
    <property type="entry name" value="ANK_REP_REGION"/>
    <property type="match status" value="2"/>
</dbReference>
<dbReference type="InterPro" id="IPR001496">
    <property type="entry name" value="SOCS_box"/>
</dbReference>
<dbReference type="Pfam" id="PF07525">
    <property type="entry name" value="SOCS_box"/>
    <property type="match status" value="1"/>
</dbReference>
<reference evidence="5" key="1">
    <citation type="journal article" date="2023" name="G3 (Bethesda)">
        <title>A reference genome for the long-term kleptoplast-retaining sea slug Elysia crispata morphotype clarki.</title>
        <authorList>
            <person name="Eastman K.E."/>
            <person name="Pendleton A.L."/>
            <person name="Shaikh M.A."/>
            <person name="Suttiyut T."/>
            <person name="Ogas R."/>
            <person name="Tomko P."/>
            <person name="Gavelis G."/>
            <person name="Widhalm J.R."/>
            <person name="Wisecaver J.H."/>
        </authorList>
    </citation>
    <scope>NUCLEOTIDE SEQUENCE</scope>
    <source>
        <strain evidence="5">ECLA1</strain>
    </source>
</reference>
<keyword evidence="2 3" id="KW-0040">ANK repeat</keyword>
<dbReference type="PANTHER" id="PTHR24198">
    <property type="entry name" value="ANKYRIN REPEAT AND PROTEIN KINASE DOMAIN-CONTAINING PROTEIN"/>
    <property type="match status" value="1"/>
</dbReference>
<dbReference type="PANTHER" id="PTHR24198:SF165">
    <property type="entry name" value="ANKYRIN REPEAT-CONTAINING PROTEIN-RELATED"/>
    <property type="match status" value="1"/>
</dbReference>
<dbReference type="PROSITE" id="PS50088">
    <property type="entry name" value="ANK_REPEAT"/>
    <property type="match status" value="2"/>
</dbReference>
<dbReference type="InterPro" id="IPR036770">
    <property type="entry name" value="Ankyrin_rpt-contain_sf"/>
</dbReference>
<evidence type="ECO:0000313" key="6">
    <source>
        <dbReference type="Proteomes" id="UP001283361"/>
    </source>
</evidence>
<dbReference type="FunFam" id="1.10.750.20:FF:000001">
    <property type="entry name" value="Ankyrin repeat and SOCS box containing 1"/>
    <property type="match status" value="1"/>
</dbReference>
<evidence type="ECO:0000256" key="2">
    <source>
        <dbReference type="ARBA" id="ARBA00023043"/>
    </source>
</evidence>
<evidence type="ECO:0000256" key="3">
    <source>
        <dbReference type="PROSITE-ProRule" id="PRU00023"/>
    </source>
</evidence>
<organism evidence="5 6">
    <name type="scientific">Elysia crispata</name>
    <name type="common">lettuce slug</name>
    <dbReference type="NCBI Taxonomy" id="231223"/>
    <lineage>
        <taxon>Eukaryota</taxon>
        <taxon>Metazoa</taxon>
        <taxon>Spiralia</taxon>
        <taxon>Lophotrochozoa</taxon>
        <taxon>Mollusca</taxon>
        <taxon>Gastropoda</taxon>
        <taxon>Heterobranchia</taxon>
        <taxon>Euthyneura</taxon>
        <taxon>Panpulmonata</taxon>
        <taxon>Sacoglossa</taxon>
        <taxon>Placobranchoidea</taxon>
        <taxon>Plakobranchidae</taxon>
        <taxon>Elysia</taxon>
    </lineage>
</organism>
<dbReference type="SUPFAM" id="SSF48403">
    <property type="entry name" value="Ankyrin repeat"/>
    <property type="match status" value="2"/>
</dbReference>
<dbReference type="Pfam" id="PF12796">
    <property type="entry name" value="Ank_2"/>
    <property type="match status" value="2"/>
</dbReference>
<evidence type="ECO:0000259" key="4">
    <source>
        <dbReference type="PROSITE" id="PS50225"/>
    </source>
</evidence>
<dbReference type="Gene3D" id="1.10.750.20">
    <property type="entry name" value="SOCS box"/>
    <property type="match status" value="1"/>
</dbReference>
<keyword evidence="6" id="KW-1185">Reference proteome</keyword>
<feature type="domain" description="SOCS box" evidence="4">
    <location>
        <begin position="349"/>
        <end position="403"/>
    </location>
</feature>
<dbReference type="CDD" id="cd03587">
    <property type="entry name" value="SOCS"/>
    <property type="match status" value="1"/>
</dbReference>
<dbReference type="Gene3D" id="1.25.40.20">
    <property type="entry name" value="Ankyrin repeat-containing domain"/>
    <property type="match status" value="2"/>
</dbReference>
<dbReference type="Proteomes" id="UP001283361">
    <property type="component" value="Unassembled WGS sequence"/>
</dbReference>
<dbReference type="GO" id="GO:0035556">
    <property type="term" value="P:intracellular signal transduction"/>
    <property type="evidence" value="ECO:0007669"/>
    <property type="project" value="InterPro"/>
</dbReference>
<gene>
    <name evidence="5" type="ORF">RRG08_008737</name>
</gene>
<dbReference type="SMART" id="SM00253">
    <property type="entry name" value="SOCS"/>
    <property type="match status" value="1"/>
</dbReference>
<dbReference type="SMART" id="SM00248">
    <property type="entry name" value="ANK"/>
    <property type="match status" value="6"/>
</dbReference>
<evidence type="ECO:0000256" key="1">
    <source>
        <dbReference type="ARBA" id="ARBA00022737"/>
    </source>
</evidence>
<keyword evidence="1" id="KW-0677">Repeat</keyword>
<feature type="repeat" description="ANK" evidence="3">
    <location>
        <begin position="134"/>
        <end position="166"/>
    </location>
</feature>
<protein>
    <recommendedName>
        <fullName evidence="4">SOCS box domain-containing protein</fullName>
    </recommendedName>
</protein>
<name>A0AAE1D5B3_9GAST</name>
<dbReference type="InterPro" id="IPR002110">
    <property type="entry name" value="Ankyrin_rpt"/>
</dbReference>
<feature type="repeat" description="ANK" evidence="3">
    <location>
        <begin position="204"/>
        <end position="236"/>
    </location>
</feature>
<sequence>MKKYTFPNYYSIKDESKMAQQTKQSPAVAEFFNAVKLQNCTKVKKMLKKREVDVEAVDQTDPVCPTAIIIASELGYVDMVHTLMHAKPNHADVNAESRLGRRAIWWAAKRKDVDLAKQLLTDKTLEVNYMDKESGCTSLYRAILSNCAEVARELIHAGADVNMRRLGFDVGAETPLIKSVQMNNIEIADLLINSMCNINARTEEGLAALHFAVAYRRYDICELLLKSRAKVQAKSKNGVTAMTVAIEQHNPYMVRLLVQYGYKLDKSYSWGETPLAQAIKIHSLESALTLLHWGCSLTCKRKLPSYFYMAVKEKQWAVIKFLTHLNPYYLQEKWLLKEQWPVSIYHRADVRQNLLEAQRQVWTLKELCRACVFRRIGKYAPVKVDKLPLPCVLKEYLKFSEFVRDSFYEKIPLENTDCPFDCPAVCPKKDCPDLDISISSDSGSEFEI</sequence>
<dbReference type="SMART" id="SM00969">
    <property type="entry name" value="SOCS_box"/>
    <property type="match status" value="1"/>
</dbReference>
<dbReference type="InterPro" id="IPR036036">
    <property type="entry name" value="SOCS_box-like_dom_sf"/>
</dbReference>